<dbReference type="SUPFAM" id="SSF54001">
    <property type="entry name" value="Cysteine proteinases"/>
    <property type="match status" value="1"/>
</dbReference>
<proteinExistence type="inferred from homology"/>
<gene>
    <name evidence="5" type="ORF">Sste5346_002376</name>
</gene>
<evidence type="ECO:0000313" key="5">
    <source>
        <dbReference type="EMBL" id="KAL1900651.1"/>
    </source>
</evidence>
<feature type="compositionally biased region" description="Basic and acidic residues" evidence="3">
    <location>
        <begin position="753"/>
        <end position="772"/>
    </location>
</feature>
<feature type="compositionally biased region" description="Pro residues" evidence="3">
    <location>
        <begin position="982"/>
        <end position="992"/>
    </location>
</feature>
<dbReference type="PRINTS" id="PR00704">
    <property type="entry name" value="CALPAIN"/>
</dbReference>
<dbReference type="Gene3D" id="3.90.70.10">
    <property type="entry name" value="Cysteine proteinases"/>
    <property type="match status" value="1"/>
</dbReference>
<feature type="compositionally biased region" description="Basic and acidic residues" evidence="3">
    <location>
        <begin position="656"/>
        <end position="745"/>
    </location>
</feature>
<protein>
    <recommendedName>
        <fullName evidence="4">Calpain catalytic domain-containing protein</fullName>
    </recommendedName>
</protein>
<feature type="domain" description="Calpain catalytic" evidence="4">
    <location>
        <begin position="178"/>
        <end position="471"/>
    </location>
</feature>
<accession>A0ABR3ZJ07</accession>
<dbReference type="InterPro" id="IPR038765">
    <property type="entry name" value="Papain-like_cys_pep_sf"/>
</dbReference>
<dbReference type="PROSITE" id="PS50203">
    <property type="entry name" value="CALPAIN_CAT"/>
    <property type="match status" value="1"/>
</dbReference>
<feature type="active site" evidence="2">
    <location>
        <position position="391"/>
    </location>
</feature>
<feature type="compositionally biased region" description="Basic residues" evidence="3">
    <location>
        <begin position="644"/>
        <end position="655"/>
    </location>
</feature>
<evidence type="ECO:0000256" key="1">
    <source>
        <dbReference type="ARBA" id="ARBA00007623"/>
    </source>
</evidence>
<feature type="compositionally biased region" description="Basic and acidic residues" evidence="3">
    <location>
        <begin position="857"/>
        <end position="946"/>
    </location>
</feature>
<dbReference type="InterPro" id="IPR000169">
    <property type="entry name" value="Pept_cys_AS"/>
</dbReference>
<feature type="compositionally biased region" description="Basic and acidic residues" evidence="3">
    <location>
        <begin position="631"/>
        <end position="643"/>
    </location>
</feature>
<dbReference type="Proteomes" id="UP001583186">
    <property type="component" value="Unassembled WGS sequence"/>
</dbReference>
<dbReference type="EMBL" id="JAWCUI010000009">
    <property type="protein sequence ID" value="KAL1900651.1"/>
    <property type="molecule type" value="Genomic_DNA"/>
</dbReference>
<evidence type="ECO:0000256" key="3">
    <source>
        <dbReference type="SAM" id="MobiDB-lite"/>
    </source>
</evidence>
<feature type="region of interest" description="Disordered" evidence="3">
    <location>
        <begin position="1079"/>
        <end position="1258"/>
    </location>
</feature>
<keyword evidence="2" id="KW-0788">Thiol protease</keyword>
<evidence type="ECO:0000313" key="6">
    <source>
        <dbReference type="Proteomes" id="UP001583186"/>
    </source>
</evidence>
<feature type="compositionally biased region" description="Acidic residues" evidence="3">
    <location>
        <begin position="994"/>
        <end position="1011"/>
    </location>
</feature>
<name>A0ABR3ZJ07_9PEZI</name>
<reference evidence="5 6" key="1">
    <citation type="journal article" date="2024" name="IMA Fungus">
        <title>IMA Genome - F19 : A genome assembly and annotation guide to empower mycologists, including annotated draft genome sequences of Ceratocystis pirilliformis, Diaporthe australafricana, Fusarium ophioides, Paecilomyces lecythidis, and Sporothrix stenoceras.</title>
        <authorList>
            <person name="Aylward J."/>
            <person name="Wilson A.M."/>
            <person name="Visagie C.M."/>
            <person name="Spraker J."/>
            <person name="Barnes I."/>
            <person name="Buitendag C."/>
            <person name="Ceriani C."/>
            <person name="Del Mar Angel L."/>
            <person name="du Plessis D."/>
            <person name="Fuchs T."/>
            <person name="Gasser K."/>
            <person name="Kramer D."/>
            <person name="Li W."/>
            <person name="Munsamy K."/>
            <person name="Piso A."/>
            <person name="Price J.L."/>
            <person name="Sonnekus B."/>
            <person name="Thomas C."/>
            <person name="van der Nest A."/>
            <person name="van Dijk A."/>
            <person name="van Heerden A."/>
            <person name="van Vuuren N."/>
            <person name="Yilmaz N."/>
            <person name="Duong T.A."/>
            <person name="van der Merwe N.A."/>
            <person name="Wingfield M.J."/>
            <person name="Wingfield B.D."/>
        </authorList>
    </citation>
    <scope>NUCLEOTIDE SEQUENCE [LARGE SCALE GENOMIC DNA]</scope>
    <source>
        <strain evidence="5 6">CMW 5346</strain>
    </source>
</reference>
<organism evidence="5 6">
    <name type="scientific">Sporothrix stenoceras</name>
    <dbReference type="NCBI Taxonomy" id="5173"/>
    <lineage>
        <taxon>Eukaryota</taxon>
        <taxon>Fungi</taxon>
        <taxon>Dikarya</taxon>
        <taxon>Ascomycota</taxon>
        <taxon>Pezizomycotina</taxon>
        <taxon>Sordariomycetes</taxon>
        <taxon>Sordariomycetidae</taxon>
        <taxon>Ophiostomatales</taxon>
        <taxon>Ophiostomataceae</taxon>
        <taxon>Sporothrix</taxon>
    </lineage>
</organism>
<dbReference type="PROSITE" id="PS00139">
    <property type="entry name" value="THIOL_PROTEASE_CYS"/>
    <property type="match status" value="1"/>
</dbReference>
<keyword evidence="2" id="KW-0645">Protease</keyword>
<dbReference type="InterPro" id="IPR001300">
    <property type="entry name" value="Peptidase_C2_calpain_cat"/>
</dbReference>
<keyword evidence="2" id="KW-0378">Hydrolase</keyword>
<feature type="compositionally biased region" description="Low complexity" evidence="3">
    <location>
        <begin position="773"/>
        <end position="811"/>
    </location>
</feature>
<feature type="compositionally biased region" description="Polar residues" evidence="3">
    <location>
        <begin position="814"/>
        <end position="827"/>
    </location>
</feature>
<feature type="region of interest" description="Disordered" evidence="3">
    <location>
        <begin position="1"/>
        <end position="59"/>
    </location>
</feature>
<feature type="active site" evidence="2">
    <location>
        <position position="412"/>
    </location>
</feature>
<evidence type="ECO:0000259" key="4">
    <source>
        <dbReference type="PROSITE" id="PS50203"/>
    </source>
</evidence>
<dbReference type="PANTHER" id="PTHR10183:SF397">
    <property type="entry name" value="CALPAIN CATALYTIC DOMAIN-CONTAINING PROTEIN"/>
    <property type="match status" value="1"/>
</dbReference>
<comment type="similarity">
    <text evidence="1">Belongs to the peptidase C2 family.</text>
</comment>
<feature type="compositionally biased region" description="Basic residues" evidence="3">
    <location>
        <begin position="970"/>
        <end position="979"/>
    </location>
</feature>
<feature type="active site" evidence="2">
    <location>
        <position position="206"/>
    </location>
</feature>
<dbReference type="Pfam" id="PF00648">
    <property type="entry name" value="Peptidase_C2"/>
    <property type="match status" value="1"/>
</dbReference>
<feature type="compositionally biased region" description="Low complexity" evidence="3">
    <location>
        <begin position="1022"/>
        <end position="1035"/>
    </location>
</feature>
<feature type="compositionally biased region" description="Basic and acidic residues" evidence="3">
    <location>
        <begin position="1117"/>
        <end position="1181"/>
    </location>
</feature>
<dbReference type="InterPro" id="IPR022684">
    <property type="entry name" value="Calpain_cysteine_protease"/>
</dbReference>
<evidence type="ECO:0000256" key="2">
    <source>
        <dbReference type="PROSITE-ProRule" id="PRU00239"/>
    </source>
</evidence>
<comment type="caution">
    <text evidence="5">The sequence shown here is derived from an EMBL/GenBank/DDBJ whole genome shotgun (WGS) entry which is preliminary data.</text>
</comment>
<feature type="region of interest" description="Disordered" evidence="3">
    <location>
        <begin position="854"/>
        <end position="1052"/>
    </location>
</feature>
<feature type="compositionally biased region" description="Low complexity" evidence="3">
    <location>
        <begin position="39"/>
        <end position="50"/>
    </location>
</feature>
<sequence>MYTGNRRIYQNKAAAADSSSDSDSDNDVEVQKARRRWAARGAPAADTAASTDKKKKKKKLLPQESIDKIWERFSQKRFSKAVTVLPFAPVAPSPLSERANELLSVGYERAAEECRRKVKKIIQECRRVNMRYRDPGWDIDWDLKMSKGHCLNSLGNTSFDVSLKNMMSINATVPKAVKRVHEIFEKPTFLTTVSGSDVKQGGLGDCWFISCVSGLANVPGGLQRACVAYDTKIGIYGFVFYRDGEWIYSIIDDKLYLTSPSWDSPSFQRDLLQQIDQDDIERVYRKTYQTGSKALFFAQNKDQNETWLPLMEKAYAKAHGDYDSLTGGWIGEGLEDLTGGVTTELLMSDIFDTDSFWDNELSRVNEEFLFGCTTGLLDIGYGDRDGITEGHAYNIMEAKTLKNGTRLLKLRNPWGKVKAGTWEGAWSDGSKEWTTEAKEEVGHTFGSDSTFWISYEDFMLKFQNVDRTRLFRDPDWLCCQRWIGVDVPWKTSYNEKFHIKLTKESPLVLVLSQLDSRYFHGLAGQYYFRLHFRLHEQDRPGAEDYIVRSHGNYLMDRSVSVELPCMEPGNYSVFLSVVAERESKTLSVEDVVKRELKKRIENEKLAQVGQAYDLAHSKAASHLEELAKLRKKSDQVKASDERKRERRKDWAKRHLLKDIQKRQQKKNSEKAKARAEAKEEERKKKEAEEVATKKKKDEAEAAEKKEAEEKAEAEKKKADEAKPKDKEAQTEGKGEDAETATEKVKVASSATDKPAEKSEEVEKSEKTEKTEASVEADLAASAATVTSASAPAPADAESTTSASADQAAADEVISVSTSGASTPQKTPLETPFEAINEPMLDAAGNELVVVLSATEESSTKTVEKAEETEKAEEKPAEKSDEKTEVKTDEKPEKSDEKAASTDKAEKSDKPDEKNETKSDKTDEKSEKKDKDAKDKKSDKKSDKSGDESCTLSDASSSSVTDAKDKSSKDKKSKKNKVKRSSPLPPPPPPPPATEVDDSSDSPLEDWEEWYSSDDLSTKASRAAAAAAGTAGTATPAKDDDDTDDEKDPAPWNAICVVGIRVYSKDENLELRVVMEGGDLAEGGMGERGEQDLDNAQANAGGQRVRKDELTSYETDLEERASNKDKKKNKEKEAKVDKGDETDVAEKAVEKTPVEKEVAKDEKTEETTTDKTEEKTVEDKPLEAATPAVNEEKKDEAAPTPAPGPAVEDGITLAQYNTIVQKDDEEFKEASAPVSSKPESLPPTTTTTNVDVDDTMMWG</sequence>
<dbReference type="PANTHER" id="PTHR10183">
    <property type="entry name" value="CALPAIN"/>
    <property type="match status" value="1"/>
</dbReference>
<keyword evidence="6" id="KW-1185">Reference proteome</keyword>
<feature type="region of interest" description="Disordered" evidence="3">
    <location>
        <begin position="631"/>
        <end position="837"/>
    </location>
</feature>
<dbReference type="SMART" id="SM00230">
    <property type="entry name" value="CysPc"/>
    <property type="match status" value="1"/>
</dbReference>